<dbReference type="EMBL" id="CP002483">
    <property type="protein sequence ID" value="ADW71285.1"/>
    <property type="molecule type" value="Genomic_DNA"/>
</dbReference>
<keyword evidence="6" id="KW-0472">Membrane</keyword>
<evidence type="ECO:0000256" key="9">
    <source>
        <dbReference type="SAM" id="SignalP"/>
    </source>
</evidence>
<dbReference type="KEGG" id="acm:AciX9_4332"/>
<evidence type="ECO:0000256" key="7">
    <source>
        <dbReference type="ARBA" id="ARBA00023237"/>
    </source>
</evidence>
<evidence type="ECO:0000313" key="10">
    <source>
        <dbReference type="EMBL" id="ADW71285.1"/>
    </source>
</evidence>
<evidence type="ECO:0000256" key="8">
    <source>
        <dbReference type="SAM" id="Coils"/>
    </source>
</evidence>
<keyword evidence="11" id="KW-1185">Reference proteome</keyword>
<dbReference type="PANTHER" id="PTHR30026">
    <property type="entry name" value="OUTER MEMBRANE PROTEIN TOLC"/>
    <property type="match status" value="1"/>
</dbReference>
<dbReference type="Gene3D" id="1.20.1600.10">
    <property type="entry name" value="Outer membrane efflux proteins (OEP)"/>
    <property type="match status" value="1"/>
</dbReference>
<dbReference type="GO" id="GO:0009279">
    <property type="term" value="C:cell outer membrane"/>
    <property type="evidence" value="ECO:0007669"/>
    <property type="project" value="UniProtKB-SubCell"/>
</dbReference>
<dbReference type="RefSeq" id="WP_013573004.1">
    <property type="nucleotide sequence ID" value="NC_015058.1"/>
</dbReference>
<comment type="subcellular location">
    <subcellularLocation>
        <location evidence="1">Cell outer membrane</location>
    </subcellularLocation>
</comment>
<dbReference type="PANTHER" id="PTHR30026:SF20">
    <property type="entry name" value="OUTER MEMBRANE PROTEIN TOLC"/>
    <property type="match status" value="1"/>
</dbReference>
<evidence type="ECO:0000256" key="5">
    <source>
        <dbReference type="ARBA" id="ARBA00022692"/>
    </source>
</evidence>
<evidence type="ECO:0000256" key="6">
    <source>
        <dbReference type="ARBA" id="ARBA00023136"/>
    </source>
</evidence>
<sequence>MFRLPHSSIQRVALVKLSAALLLCAGLRALPAQSPSEMPVEPTRAVQLPLSGRSSQAGDVTVMQRTTNSGGGNSVVTIDSSVTVPVPYSGSVPTGVASPDVLPLTLESALAMGLRTNLGALSQSAATEQAQGQRAVAKSQLLPQVNTVVSEVFEKENLRTLGVSLPSIPTTSKFNYYDARAVRLQQSLFDLVRIRNVQGASENVQANIKAARNTRDLIVLAVAGSYLQLLATRARVEASDSQVKTFRAIYQQAADRRAAGLATRVDADRSLVQLQTQQQRLRSLKADQQTQSLRLARIIGLPLGQRFTTGEQYAFTPVTLVLEEDALKRAESERSDLQAAASDVRAAELAVKAAHAERLPSLGISADFGAAGITPTNHSTSVYTVSGTLTVPIYEGGRIHGEIVQTKAVLRQRKAEFDDLRGQVDEDVRQAFIDLDSAADQVGVAQSNATLARETLEQSRDRFTAGVADTVELVQAEQSVVQADDDSITAVFEHNLAKVALARAMGNAEQTLPQLLRKP</sequence>
<geneLocation type="plasmid" evidence="10 11">
    <name>pACIX903</name>
</geneLocation>
<dbReference type="SUPFAM" id="SSF56954">
    <property type="entry name" value="Outer membrane efflux proteins (OEP)"/>
    <property type="match status" value="1"/>
</dbReference>
<keyword evidence="5" id="KW-0812">Transmembrane</keyword>
<name>E8X751_GRATM</name>
<dbReference type="InterPro" id="IPR051906">
    <property type="entry name" value="TolC-like"/>
</dbReference>
<gene>
    <name evidence="10" type="ordered locus">AciX9_4332</name>
</gene>
<accession>E8X751</accession>
<feature type="chain" id="PRO_5003234476" evidence="9">
    <location>
        <begin position="35"/>
        <end position="519"/>
    </location>
</feature>
<evidence type="ECO:0000256" key="3">
    <source>
        <dbReference type="ARBA" id="ARBA00022448"/>
    </source>
</evidence>
<keyword evidence="7" id="KW-0998">Cell outer membrane</keyword>
<comment type="similarity">
    <text evidence="2">Belongs to the outer membrane factor (OMF) (TC 1.B.17) family.</text>
</comment>
<protein>
    <submittedName>
        <fullName evidence="10">Outer membrane efflux protein</fullName>
    </submittedName>
</protein>
<keyword evidence="4" id="KW-1134">Transmembrane beta strand</keyword>
<dbReference type="Pfam" id="PF02321">
    <property type="entry name" value="OEP"/>
    <property type="match status" value="2"/>
</dbReference>
<organism evidence="11">
    <name type="scientific">Granulicella tundricola (strain ATCC BAA-1859 / DSM 23138 / MP5ACTX9)</name>
    <dbReference type="NCBI Taxonomy" id="1198114"/>
    <lineage>
        <taxon>Bacteria</taxon>
        <taxon>Pseudomonadati</taxon>
        <taxon>Acidobacteriota</taxon>
        <taxon>Terriglobia</taxon>
        <taxon>Terriglobales</taxon>
        <taxon>Acidobacteriaceae</taxon>
        <taxon>Granulicella</taxon>
    </lineage>
</organism>
<feature type="coiled-coil region" evidence="8">
    <location>
        <begin position="320"/>
        <end position="347"/>
    </location>
</feature>
<dbReference type="HOGENOM" id="CLU_012817_10_1_0"/>
<reference evidence="11" key="1">
    <citation type="submission" date="2011-01" db="EMBL/GenBank/DDBJ databases">
        <title>Complete sequence of plasmid3 of Acidobacterium sp. MP5ACTX9.</title>
        <authorList>
            <consortium name="US DOE Joint Genome Institute"/>
            <person name="Lucas S."/>
            <person name="Copeland A."/>
            <person name="Lapidus A."/>
            <person name="Cheng J.-F."/>
            <person name="Goodwin L."/>
            <person name="Pitluck S."/>
            <person name="Teshima H."/>
            <person name="Detter J.C."/>
            <person name="Han C."/>
            <person name="Tapia R."/>
            <person name="Land M."/>
            <person name="Hauser L."/>
            <person name="Kyrpides N."/>
            <person name="Ivanova N."/>
            <person name="Ovchinnikova G."/>
            <person name="Pagani I."/>
            <person name="Rawat S.R."/>
            <person name="Mannisto M."/>
            <person name="Haggblom M.M."/>
            <person name="Woyke T."/>
        </authorList>
    </citation>
    <scope>NUCLEOTIDE SEQUENCE [LARGE SCALE GENOMIC DNA]</scope>
    <source>
        <strain evidence="11">MP5ACTX9</strain>
        <plasmid evidence="11">Plasmid pACIX903</plasmid>
    </source>
</reference>
<dbReference type="InterPro" id="IPR003423">
    <property type="entry name" value="OMP_efflux"/>
</dbReference>
<proteinExistence type="inferred from homology"/>
<feature type="signal peptide" evidence="9">
    <location>
        <begin position="1"/>
        <end position="34"/>
    </location>
</feature>
<keyword evidence="10" id="KW-0614">Plasmid</keyword>
<keyword evidence="3" id="KW-0813">Transport</keyword>
<evidence type="ECO:0000256" key="4">
    <source>
        <dbReference type="ARBA" id="ARBA00022452"/>
    </source>
</evidence>
<dbReference type="Proteomes" id="UP000000343">
    <property type="component" value="Plasmid pACIX903"/>
</dbReference>
<keyword evidence="8" id="KW-0175">Coiled coil</keyword>
<evidence type="ECO:0000313" key="11">
    <source>
        <dbReference type="Proteomes" id="UP000000343"/>
    </source>
</evidence>
<evidence type="ECO:0000256" key="2">
    <source>
        <dbReference type="ARBA" id="ARBA00007613"/>
    </source>
</evidence>
<dbReference type="GO" id="GO:1990281">
    <property type="term" value="C:efflux pump complex"/>
    <property type="evidence" value="ECO:0007669"/>
    <property type="project" value="TreeGrafter"/>
</dbReference>
<evidence type="ECO:0000256" key="1">
    <source>
        <dbReference type="ARBA" id="ARBA00004442"/>
    </source>
</evidence>
<dbReference type="GO" id="GO:0015562">
    <property type="term" value="F:efflux transmembrane transporter activity"/>
    <property type="evidence" value="ECO:0007669"/>
    <property type="project" value="InterPro"/>
</dbReference>
<dbReference type="AlphaFoldDB" id="E8X751"/>
<dbReference type="GO" id="GO:0015288">
    <property type="term" value="F:porin activity"/>
    <property type="evidence" value="ECO:0007669"/>
    <property type="project" value="TreeGrafter"/>
</dbReference>
<keyword evidence="9" id="KW-0732">Signal</keyword>
<dbReference type="OrthoDB" id="9813458at2"/>